<dbReference type="GO" id="GO:0006310">
    <property type="term" value="P:DNA recombination"/>
    <property type="evidence" value="ECO:0007669"/>
    <property type="project" value="UniProtKB-KW"/>
</dbReference>
<dbReference type="Pfam" id="PF00589">
    <property type="entry name" value="Phage_integrase"/>
    <property type="match status" value="1"/>
</dbReference>
<name>A0AB37URE1_9CYAN</name>
<dbReference type="PANTHER" id="PTHR30349:SF41">
    <property type="entry name" value="INTEGRASE_RECOMBINASE PROTEIN MJ0367-RELATED"/>
    <property type="match status" value="1"/>
</dbReference>
<dbReference type="InterPro" id="IPR002104">
    <property type="entry name" value="Integrase_catalytic"/>
</dbReference>
<dbReference type="EMBL" id="RSCK01000003">
    <property type="protein sequence ID" value="RUT14015.1"/>
    <property type="molecule type" value="Genomic_DNA"/>
</dbReference>
<accession>A0AB37URE1</accession>
<evidence type="ECO:0000256" key="3">
    <source>
        <dbReference type="ARBA" id="ARBA00023172"/>
    </source>
</evidence>
<dbReference type="SUPFAM" id="SSF56349">
    <property type="entry name" value="DNA breaking-rejoining enzymes"/>
    <property type="match status" value="1"/>
</dbReference>
<keyword evidence="3" id="KW-0233">DNA recombination</keyword>
<feature type="domain" description="Tyr recombinase" evidence="4">
    <location>
        <begin position="158"/>
        <end position="382"/>
    </location>
</feature>
<dbReference type="RefSeq" id="WP_106166262.1">
    <property type="nucleotide sequence ID" value="NZ_JAVKZF010000005.1"/>
</dbReference>
<reference evidence="5 6" key="1">
    <citation type="journal article" date="2019" name="Genome Biol. Evol.">
        <title>Day and night: Metabolic profiles and evolutionary relationships of six axenic non-marine cyanobacteria.</title>
        <authorList>
            <person name="Will S.E."/>
            <person name="Henke P."/>
            <person name="Boedeker C."/>
            <person name="Huang S."/>
            <person name="Brinkmann H."/>
            <person name="Rohde M."/>
            <person name="Jarek M."/>
            <person name="Friedl T."/>
            <person name="Seufert S."/>
            <person name="Schumacher M."/>
            <person name="Overmann J."/>
            <person name="Neumann-Schaal M."/>
            <person name="Petersen J."/>
        </authorList>
    </citation>
    <scope>NUCLEOTIDE SEQUENCE [LARGE SCALE GENOMIC DNA]</scope>
    <source>
        <strain evidence="5 6">SAG 39.79</strain>
    </source>
</reference>
<evidence type="ECO:0000256" key="1">
    <source>
        <dbReference type="ARBA" id="ARBA00008857"/>
    </source>
</evidence>
<protein>
    <recommendedName>
        <fullName evidence="4">Tyr recombinase domain-containing protein</fullName>
    </recommendedName>
</protein>
<dbReference type="InterPro" id="IPR013762">
    <property type="entry name" value="Integrase-like_cat_sf"/>
</dbReference>
<evidence type="ECO:0000313" key="5">
    <source>
        <dbReference type="EMBL" id="RUT14015.1"/>
    </source>
</evidence>
<proteinExistence type="inferred from homology"/>
<dbReference type="InterPro" id="IPR050090">
    <property type="entry name" value="Tyrosine_recombinase_XerCD"/>
</dbReference>
<evidence type="ECO:0000313" key="6">
    <source>
        <dbReference type="Proteomes" id="UP000282574"/>
    </source>
</evidence>
<dbReference type="PROSITE" id="PS51898">
    <property type="entry name" value="TYR_RECOMBINASE"/>
    <property type="match status" value="1"/>
</dbReference>
<keyword evidence="2" id="KW-0238">DNA-binding</keyword>
<dbReference type="AlphaFoldDB" id="A0AB37URE1"/>
<dbReference type="PANTHER" id="PTHR30349">
    <property type="entry name" value="PHAGE INTEGRASE-RELATED"/>
    <property type="match status" value="1"/>
</dbReference>
<dbReference type="Proteomes" id="UP000282574">
    <property type="component" value="Unassembled WGS sequence"/>
</dbReference>
<dbReference type="GO" id="GO:0003677">
    <property type="term" value="F:DNA binding"/>
    <property type="evidence" value="ECO:0007669"/>
    <property type="project" value="UniProtKB-KW"/>
</dbReference>
<sequence>MPPKKIYSPPNNWAVESEFEQDVWQLKFLVTSTHLHENRRLNFLKISPIWLRTALKAWLRFCLSRETVNTILGKFYCLKDFSQFIESHAPGLLPRDINRQLVLDYLSHLSRHHSSADGKAHYIVRFKDFLENCVRFGWLDITQEPLIFPEDFPKVPKNLPRYIPDDILSQVNQKLELLPEPMARMLLVIQECGLRVSELINLKLDCLRQNTVGTWWLSYYQFKMKKEHIIPISNELATVIQKQQQYIKENLSPDFSYLFCTFSKYSYFGHWSKKGSIGKSIQERCQKLLLCQSFTPRLQPMRDRDFSGYLHVLAIVMEIRDISGNIFPLGKTHAFRHTVGTSMANRGVPQHIIQRFLGHSSPEMTSVYCHIHDETLQREIERFQNNSKVVNIAGQVVESNHPELDRSELQWFKRSVLAQALSNGSCARPILQGPCPHANACLTCGDFRTTIEFINQHQQQLAQTEQLIEKAKASSWIRQVEMNEQVKTNLKNIIATLESDNELEGQS</sequence>
<evidence type="ECO:0000259" key="4">
    <source>
        <dbReference type="PROSITE" id="PS51898"/>
    </source>
</evidence>
<comment type="caution">
    <text evidence="5">The sequence shown here is derived from an EMBL/GenBank/DDBJ whole genome shotgun (WGS) entry which is preliminary data.</text>
</comment>
<gene>
    <name evidence="5" type="ORF">DSM107010_04980</name>
</gene>
<comment type="similarity">
    <text evidence="1">Belongs to the 'phage' integrase family.</text>
</comment>
<keyword evidence="6" id="KW-1185">Reference proteome</keyword>
<dbReference type="Gene3D" id="1.10.443.10">
    <property type="entry name" value="Intergrase catalytic core"/>
    <property type="match status" value="1"/>
</dbReference>
<dbReference type="GO" id="GO:0015074">
    <property type="term" value="P:DNA integration"/>
    <property type="evidence" value="ECO:0007669"/>
    <property type="project" value="InterPro"/>
</dbReference>
<dbReference type="InterPro" id="IPR011010">
    <property type="entry name" value="DNA_brk_join_enz"/>
</dbReference>
<organism evidence="5 6">
    <name type="scientific">Chroococcidiopsis cubana SAG 39.79</name>
    <dbReference type="NCBI Taxonomy" id="388085"/>
    <lineage>
        <taxon>Bacteria</taxon>
        <taxon>Bacillati</taxon>
        <taxon>Cyanobacteriota</taxon>
        <taxon>Cyanophyceae</taxon>
        <taxon>Chroococcidiopsidales</taxon>
        <taxon>Chroococcidiopsidaceae</taxon>
        <taxon>Chroococcidiopsis</taxon>
    </lineage>
</organism>
<evidence type="ECO:0000256" key="2">
    <source>
        <dbReference type="ARBA" id="ARBA00023125"/>
    </source>
</evidence>